<gene>
    <name evidence="1" type="ORF">FOXB_15223</name>
</gene>
<reference evidence="1" key="1">
    <citation type="journal article" date="2012" name="Mol. Plant Microbe Interact.">
        <title>A highly conserved effector in Fusarium oxysporum is required for full virulence on Arabidopsis.</title>
        <authorList>
            <person name="Thatcher L.F."/>
            <person name="Gardiner D.M."/>
            <person name="Kazan K."/>
            <person name="Manners J."/>
        </authorList>
    </citation>
    <scope>NUCLEOTIDE SEQUENCE [LARGE SCALE GENOMIC DNA]</scope>
    <source>
        <strain evidence="1">Fo5176</strain>
    </source>
</reference>
<accession>F9G991</accession>
<name>F9G991_FUSOF</name>
<comment type="caution">
    <text evidence="1">The sequence shown here is derived from an EMBL/GenBank/DDBJ whole genome shotgun (WGS) entry which is preliminary data.</text>
</comment>
<proteinExistence type="predicted"/>
<sequence length="38" mass="4450">MQPVLRVMPTGQKKFSQYNTAQSEQTMKTVIHELWLEA</sequence>
<protein>
    <submittedName>
        <fullName evidence="1">Uncharacterized protein</fullName>
    </submittedName>
</protein>
<dbReference type="AlphaFoldDB" id="F9G991"/>
<evidence type="ECO:0000313" key="1">
    <source>
        <dbReference type="EMBL" id="EGU74260.1"/>
    </source>
</evidence>
<dbReference type="EMBL" id="AFQF01003722">
    <property type="protein sequence ID" value="EGU74260.1"/>
    <property type="molecule type" value="Genomic_DNA"/>
</dbReference>
<organism evidence="1">
    <name type="scientific">Fusarium oxysporum (strain Fo5176)</name>
    <name type="common">Fusarium vascular wilt</name>
    <dbReference type="NCBI Taxonomy" id="660025"/>
    <lineage>
        <taxon>Eukaryota</taxon>
        <taxon>Fungi</taxon>
        <taxon>Dikarya</taxon>
        <taxon>Ascomycota</taxon>
        <taxon>Pezizomycotina</taxon>
        <taxon>Sordariomycetes</taxon>
        <taxon>Hypocreomycetidae</taxon>
        <taxon>Hypocreales</taxon>
        <taxon>Nectriaceae</taxon>
        <taxon>Fusarium</taxon>
        <taxon>Fusarium oxysporum species complex</taxon>
    </lineage>
</organism>
<dbReference type="OrthoDB" id="5188169at2759"/>